<evidence type="ECO:0000256" key="8">
    <source>
        <dbReference type="SAM" id="SignalP"/>
    </source>
</evidence>
<comment type="similarity">
    <text evidence="1 7">Belongs to the peptidase A1 family.</text>
</comment>
<accession>Q6QJL5</accession>
<sequence>MPTSLLFLLFLLLQAASAAAATFPLSISPSALDKWESINLAALSSLSRARHLKRPPTLTGKVTLPAYPRSYGGYSVIFSLGTPPQKVSLVLDTGSSLVWTPCTIPTATYTCQNCTFSGVDPTKIPIYARNKSSTVQSLPCRSPKCNWVFGSDLNCSTTKRCPYYGLEYGLGSTTGQLVSDVLGLSKLNRIPDFLFGCSLVSNRQPEGIAGFGRGLASIPAQLGLTKFSYCLVSHRFDDTPQSGDLVLHRGRRHADAAANGVAYAPFTKSPALSPYSEYYYISLSKILVGGKDVPIPPRYLVPSKEGDGGMIVDSGSTFTFMERIIFDPVARELEKHMTKYKRAKEIEDSSGLGPCYNITGQSEVDVPKLTFSFKGGANMDLPLTDYFSLVTDGVVCMTVLTDPDEPGSTTGPAIILGNYQQQNFYIEYDLKKQRFGFKPQQCDRSKN</sequence>
<evidence type="ECO:0000256" key="2">
    <source>
        <dbReference type="ARBA" id="ARBA00022670"/>
    </source>
</evidence>
<evidence type="ECO:0000256" key="1">
    <source>
        <dbReference type="ARBA" id="ARBA00007447"/>
    </source>
</evidence>
<name>Q6QJL5_FAGES</name>
<dbReference type="CDD" id="cd05476">
    <property type="entry name" value="pepsin_A_like_plant"/>
    <property type="match status" value="1"/>
</dbReference>
<feature type="signal peptide" evidence="8">
    <location>
        <begin position="1"/>
        <end position="20"/>
    </location>
</feature>
<dbReference type="PROSITE" id="PS51767">
    <property type="entry name" value="PEPTIDASE_A1"/>
    <property type="match status" value="1"/>
</dbReference>
<dbReference type="InterPro" id="IPR001969">
    <property type="entry name" value="Aspartic_peptidase_AS"/>
</dbReference>
<protein>
    <submittedName>
        <fullName evidence="10">Aspartic protease</fullName>
    </submittedName>
    <submittedName>
        <fullName evidence="11">Aspartic proteinase-like protein</fullName>
    </submittedName>
</protein>
<keyword evidence="4 7" id="KW-0378">Hydrolase</keyword>
<evidence type="ECO:0000259" key="9">
    <source>
        <dbReference type="PROSITE" id="PS51767"/>
    </source>
</evidence>
<dbReference type="SUPFAM" id="SSF50630">
    <property type="entry name" value="Acid proteases"/>
    <property type="match status" value="1"/>
</dbReference>
<dbReference type="InterPro" id="IPR021109">
    <property type="entry name" value="Peptidase_aspartic_dom_sf"/>
</dbReference>
<dbReference type="InterPro" id="IPR033121">
    <property type="entry name" value="PEPTIDASE_A1"/>
</dbReference>
<evidence type="ECO:0000256" key="7">
    <source>
        <dbReference type="RuleBase" id="RU000454"/>
    </source>
</evidence>
<dbReference type="Pfam" id="PF14543">
    <property type="entry name" value="TAXi_N"/>
    <property type="match status" value="1"/>
</dbReference>
<dbReference type="EMBL" id="DQ241824">
    <property type="protein sequence ID" value="ABB88696.2"/>
    <property type="molecule type" value="Genomic_DNA"/>
</dbReference>
<reference evidence="10" key="1">
    <citation type="submission" date="2005-10" db="EMBL/GenBank/DDBJ databases">
        <title>Aspartic protease from buckwheat.</title>
        <authorList>
            <person name="Milisavljevic M."/>
            <person name="Konstantinovic M."/>
        </authorList>
    </citation>
    <scope>NUCLEOTIDE SEQUENCE</scope>
</reference>
<dbReference type="Gene3D" id="2.40.70.10">
    <property type="entry name" value="Acid Proteases"/>
    <property type="match status" value="2"/>
</dbReference>
<dbReference type="PANTHER" id="PTHR47967:SF36">
    <property type="entry name" value="PEPTIDASE A1 DOMAIN-CONTAINING PROTEIN"/>
    <property type="match status" value="1"/>
</dbReference>
<evidence type="ECO:0000256" key="6">
    <source>
        <dbReference type="PIRSR" id="PIRSR601461-1"/>
    </source>
</evidence>
<evidence type="ECO:0000256" key="3">
    <source>
        <dbReference type="ARBA" id="ARBA00022750"/>
    </source>
</evidence>
<feature type="domain" description="Peptidase A1" evidence="9">
    <location>
        <begin position="74"/>
        <end position="438"/>
    </location>
</feature>
<dbReference type="PANTHER" id="PTHR47967">
    <property type="entry name" value="OS07G0603500 PROTEIN-RELATED"/>
    <property type="match status" value="1"/>
</dbReference>
<dbReference type="InterPro" id="IPR032799">
    <property type="entry name" value="TAXi_C"/>
</dbReference>
<proteinExistence type="evidence at transcript level"/>
<dbReference type="PRINTS" id="PR00792">
    <property type="entry name" value="PEPSIN"/>
</dbReference>
<organism evidence="10">
    <name type="scientific">Fagopyrum esculentum</name>
    <name type="common">Common buckwheat</name>
    <name type="synonym">Polygonum fagopyrum</name>
    <dbReference type="NCBI Taxonomy" id="3617"/>
    <lineage>
        <taxon>Eukaryota</taxon>
        <taxon>Viridiplantae</taxon>
        <taxon>Streptophyta</taxon>
        <taxon>Embryophyta</taxon>
        <taxon>Tracheophyta</taxon>
        <taxon>Spermatophyta</taxon>
        <taxon>Magnoliopsida</taxon>
        <taxon>eudicotyledons</taxon>
        <taxon>Gunneridae</taxon>
        <taxon>Pentapetalae</taxon>
        <taxon>Caryophyllales</taxon>
        <taxon>Polygonaceae</taxon>
        <taxon>Polygonoideae</taxon>
        <taxon>Fagopyreae</taxon>
        <taxon>Fagopyrum</taxon>
    </lineage>
</organism>
<dbReference type="FunFam" id="2.40.70.10:FF:000034">
    <property type="entry name" value="Aspartyl protease family protein"/>
    <property type="match status" value="1"/>
</dbReference>
<keyword evidence="5" id="KW-0325">Glycoprotein</keyword>
<keyword evidence="3 7" id="KW-0064">Aspartyl protease</keyword>
<evidence type="ECO:0000313" key="11">
    <source>
        <dbReference type="EMBL" id="ABB88696.2"/>
    </source>
</evidence>
<evidence type="ECO:0000256" key="5">
    <source>
        <dbReference type="ARBA" id="ARBA00023180"/>
    </source>
</evidence>
<dbReference type="GO" id="GO:0005576">
    <property type="term" value="C:extracellular region"/>
    <property type="evidence" value="ECO:0007669"/>
    <property type="project" value="TreeGrafter"/>
</dbReference>
<dbReference type="GO" id="GO:0006508">
    <property type="term" value="P:proteolysis"/>
    <property type="evidence" value="ECO:0007669"/>
    <property type="project" value="UniProtKB-KW"/>
</dbReference>
<dbReference type="AlphaFoldDB" id="Q6QJL5"/>
<evidence type="ECO:0000256" key="4">
    <source>
        <dbReference type="ARBA" id="ARBA00022801"/>
    </source>
</evidence>
<dbReference type="InterPro" id="IPR032861">
    <property type="entry name" value="TAXi_N"/>
</dbReference>
<dbReference type="Pfam" id="PF14541">
    <property type="entry name" value="TAXi_C"/>
    <property type="match status" value="1"/>
</dbReference>
<feature type="chain" id="PRO_5007709170" evidence="8">
    <location>
        <begin position="21"/>
        <end position="447"/>
    </location>
</feature>
<dbReference type="PROSITE" id="PS00141">
    <property type="entry name" value="ASP_PROTEASE"/>
    <property type="match status" value="1"/>
</dbReference>
<dbReference type="MEROPS" id="A01.A47"/>
<feature type="active site" evidence="6">
    <location>
        <position position="313"/>
    </location>
</feature>
<evidence type="ECO:0000313" key="10">
    <source>
        <dbReference type="EMBL" id="AAS48510.2"/>
    </source>
</evidence>
<dbReference type="InterPro" id="IPR001461">
    <property type="entry name" value="Aspartic_peptidase_A1"/>
</dbReference>
<feature type="active site" evidence="6">
    <location>
        <position position="92"/>
    </location>
</feature>
<keyword evidence="2 7" id="KW-0645">Protease</keyword>
<dbReference type="InterPro" id="IPR034161">
    <property type="entry name" value="Pepsin-like_plant"/>
</dbReference>
<dbReference type="EMBL" id="AY536047">
    <property type="protein sequence ID" value="AAS48510.2"/>
    <property type="molecule type" value="mRNA"/>
</dbReference>
<dbReference type="GO" id="GO:0004190">
    <property type="term" value="F:aspartic-type endopeptidase activity"/>
    <property type="evidence" value="ECO:0007669"/>
    <property type="project" value="UniProtKB-KW"/>
</dbReference>
<keyword evidence="8" id="KW-0732">Signal</keyword>
<dbReference type="InterPro" id="IPR051708">
    <property type="entry name" value="Plant_Aspart_Prot_A1"/>
</dbReference>
<reference evidence="11" key="2">
    <citation type="submission" date="2005-11" db="EMBL/GenBank/DDBJ databases">
        <title>5' UTR and partial CDS of aspartic proteinase-like protein gene from buckwheat.</title>
        <authorList>
            <person name="Milisavljevic M."/>
            <person name="Konstantinovic M."/>
        </authorList>
    </citation>
    <scope>NUCLEOTIDE SEQUENCE</scope>
</reference>
<gene>
    <name evidence="10" type="primary">API1</name>
    <name evidence="11" type="synonym">APL1</name>
</gene>